<evidence type="ECO:0000313" key="1">
    <source>
        <dbReference type="EnsemblPlants" id="Solyc05g016473.1.1"/>
    </source>
</evidence>
<evidence type="ECO:0000313" key="2">
    <source>
        <dbReference type="Proteomes" id="UP000004994"/>
    </source>
</evidence>
<keyword evidence="2" id="KW-1185">Reference proteome</keyword>
<name>A0A3Q7GGT5_SOLLC</name>
<organism evidence="1">
    <name type="scientific">Solanum lycopersicum</name>
    <name type="common">Tomato</name>
    <name type="synonym">Lycopersicon esculentum</name>
    <dbReference type="NCBI Taxonomy" id="4081"/>
    <lineage>
        <taxon>Eukaryota</taxon>
        <taxon>Viridiplantae</taxon>
        <taxon>Streptophyta</taxon>
        <taxon>Embryophyta</taxon>
        <taxon>Tracheophyta</taxon>
        <taxon>Spermatophyta</taxon>
        <taxon>Magnoliopsida</taxon>
        <taxon>eudicotyledons</taxon>
        <taxon>Gunneridae</taxon>
        <taxon>Pentapetalae</taxon>
        <taxon>asterids</taxon>
        <taxon>lamiids</taxon>
        <taxon>Solanales</taxon>
        <taxon>Solanaceae</taxon>
        <taxon>Solanoideae</taxon>
        <taxon>Solaneae</taxon>
        <taxon>Solanum</taxon>
        <taxon>Solanum subgen. Lycopersicon</taxon>
    </lineage>
</organism>
<reference evidence="1" key="1">
    <citation type="journal article" date="2012" name="Nature">
        <title>The tomato genome sequence provides insights into fleshy fruit evolution.</title>
        <authorList>
            <consortium name="Tomato Genome Consortium"/>
        </authorList>
    </citation>
    <scope>NUCLEOTIDE SEQUENCE [LARGE SCALE GENOMIC DNA]</scope>
    <source>
        <strain evidence="1">cv. Heinz 1706</strain>
    </source>
</reference>
<proteinExistence type="predicted"/>
<sequence>MSAGHDKGRQPTCDINKILCGGQRRHLRDMHRQILMRQSTTNVASLRILIVGRCHFPKTQRTCLILPSISRCRCARATIDACIPYVCHRCLTEARLSLLMLSNAEVSCKIRTFHACVWNPWLKICAIGRLRLQDCTCHVKGVQALTDVSCRWPTFCH</sequence>
<accession>A0A3Q7GGT5</accession>
<dbReference type="Gramene" id="Solyc05g016473.1.1">
    <property type="protein sequence ID" value="Solyc05g016473.1.1"/>
    <property type="gene ID" value="Solyc05g016473.1"/>
</dbReference>
<reference evidence="1" key="2">
    <citation type="submission" date="2019-01" db="UniProtKB">
        <authorList>
            <consortium name="EnsemblPlants"/>
        </authorList>
    </citation>
    <scope>IDENTIFICATION</scope>
    <source>
        <strain evidence="1">cv. Heinz 1706</strain>
    </source>
</reference>
<protein>
    <submittedName>
        <fullName evidence="1">Uncharacterized protein</fullName>
    </submittedName>
</protein>
<dbReference type="AlphaFoldDB" id="A0A3Q7GGT5"/>
<dbReference type="InParanoid" id="A0A3Q7GGT5"/>
<dbReference type="EnsemblPlants" id="Solyc05g016473.1.1">
    <property type="protein sequence ID" value="Solyc05g016473.1.1"/>
    <property type="gene ID" value="Solyc05g016473.1"/>
</dbReference>
<dbReference type="Proteomes" id="UP000004994">
    <property type="component" value="Chromosome 5"/>
</dbReference>